<gene>
    <name evidence="2" type="ORF">CR513_37953</name>
</gene>
<feature type="compositionally biased region" description="Polar residues" evidence="1">
    <location>
        <begin position="67"/>
        <end position="82"/>
    </location>
</feature>
<name>A0A371FST6_MUCPR</name>
<feature type="compositionally biased region" description="Basic and acidic residues" evidence="1">
    <location>
        <begin position="42"/>
        <end position="58"/>
    </location>
</feature>
<sequence length="270" mass="30543">MERKNYPSLPSNYVTLAQLQERWLNQQNQINQPQSKPQPQHLDQEQKQQPPKEHHQQPRDQGVVAPTNGTDSRSRPQKQQYVVKNRNDSGTHRAVQVAYHDHRKLAASAGIGDETADLDEKVSESKKKKKKYTKVKQKPKTEERGARGDSSITEKQGNEEAEKAPMESELTEKKNGDSEVEQRVTVLPVEQGVRVLSINSGNGKQKEILGKMNNGFRHSQSQRKHYGEASYGKGKGKGNGQHLKVGVQGRETKMVWVRKDDVDGSFIKHL</sequence>
<feature type="compositionally biased region" description="Basic and acidic residues" evidence="1">
    <location>
        <begin position="156"/>
        <end position="182"/>
    </location>
</feature>
<proteinExistence type="predicted"/>
<feature type="region of interest" description="Disordered" evidence="1">
    <location>
        <begin position="25"/>
        <end position="91"/>
    </location>
</feature>
<dbReference type="Proteomes" id="UP000257109">
    <property type="component" value="Unassembled WGS sequence"/>
</dbReference>
<feature type="region of interest" description="Disordered" evidence="1">
    <location>
        <begin position="116"/>
        <end position="183"/>
    </location>
</feature>
<evidence type="ECO:0000313" key="2">
    <source>
        <dbReference type="EMBL" id="RDX81374.1"/>
    </source>
</evidence>
<protein>
    <submittedName>
        <fullName evidence="2">Uncharacterized protein</fullName>
    </submittedName>
</protein>
<comment type="caution">
    <text evidence="2">The sequence shown here is derived from an EMBL/GenBank/DDBJ whole genome shotgun (WGS) entry which is preliminary data.</text>
</comment>
<keyword evidence="3" id="KW-1185">Reference proteome</keyword>
<evidence type="ECO:0000256" key="1">
    <source>
        <dbReference type="SAM" id="MobiDB-lite"/>
    </source>
</evidence>
<dbReference type="OrthoDB" id="1436802at2759"/>
<feature type="region of interest" description="Disordered" evidence="1">
    <location>
        <begin position="227"/>
        <end position="247"/>
    </location>
</feature>
<evidence type="ECO:0000313" key="3">
    <source>
        <dbReference type="Proteomes" id="UP000257109"/>
    </source>
</evidence>
<organism evidence="2 3">
    <name type="scientific">Mucuna pruriens</name>
    <name type="common">Velvet bean</name>
    <name type="synonym">Dolichos pruriens</name>
    <dbReference type="NCBI Taxonomy" id="157652"/>
    <lineage>
        <taxon>Eukaryota</taxon>
        <taxon>Viridiplantae</taxon>
        <taxon>Streptophyta</taxon>
        <taxon>Embryophyta</taxon>
        <taxon>Tracheophyta</taxon>
        <taxon>Spermatophyta</taxon>
        <taxon>Magnoliopsida</taxon>
        <taxon>eudicotyledons</taxon>
        <taxon>Gunneridae</taxon>
        <taxon>Pentapetalae</taxon>
        <taxon>rosids</taxon>
        <taxon>fabids</taxon>
        <taxon>Fabales</taxon>
        <taxon>Fabaceae</taxon>
        <taxon>Papilionoideae</taxon>
        <taxon>50 kb inversion clade</taxon>
        <taxon>NPAAA clade</taxon>
        <taxon>indigoferoid/millettioid clade</taxon>
        <taxon>Phaseoleae</taxon>
        <taxon>Mucuna</taxon>
    </lineage>
</organism>
<reference evidence="2" key="1">
    <citation type="submission" date="2018-05" db="EMBL/GenBank/DDBJ databases">
        <title>Draft genome of Mucuna pruriens seed.</title>
        <authorList>
            <person name="Nnadi N.E."/>
            <person name="Vos R."/>
            <person name="Hasami M.H."/>
            <person name="Devisetty U.K."/>
            <person name="Aguiy J.C."/>
        </authorList>
    </citation>
    <scope>NUCLEOTIDE SEQUENCE [LARGE SCALE GENOMIC DNA]</scope>
    <source>
        <strain evidence="2">JCA_2017</strain>
    </source>
</reference>
<dbReference type="EMBL" id="QJKJ01007948">
    <property type="protein sequence ID" value="RDX81374.1"/>
    <property type="molecule type" value="Genomic_DNA"/>
</dbReference>
<accession>A0A371FST6</accession>
<feature type="non-terminal residue" evidence="2">
    <location>
        <position position="1"/>
    </location>
</feature>
<feature type="compositionally biased region" description="Basic residues" evidence="1">
    <location>
        <begin position="126"/>
        <end position="138"/>
    </location>
</feature>
<dbReference type="AlphaFoldDB" id="A0A371FST6"/>
<feature type="compositionally biased region" description="Polar residues" evidence="1">
    <location>
        <begin position="25"/>
        <end position="38"/>
    </location>
</feature>